<dbReference type="InterPro" id="IPR050611">
    <property type="entry name" value="ABCF"/>
</dbReference>
<proteinExistence type="predicted"/>
<gene>
    <name evidence="6" type="ORF">PMIN01_12544</name>
</gene>
<dbReference type="AlphaFoldDB" id="A0A9P6G8C1"/>
<dbReference type="InterPro" id="IPR027417">
    <property type="entry name" value="P-loop_NTPase"/>
</dbReference>
<feature type="region of interest" description="Disordered" evidence="4">
    <location>
        <begin position="63"/>
        <end position="113"/>
    </location>
</feature>
<dbReference type="GO" id="GO:0005524">
    <property type="term" value="F:ATP binding"/>
    <property type="evidence" value="ECO:0007669"/>
    <property type="project" value="UniProtKB-KW"/>
</dbReference>
<dbReference type="PANTHER" id="PTHR19211">
    <property type="entry name" value="ATP-BINDING TRANSPORT PROTEIN-RELATED"/>
    <property type="match status" value="1"/>
</dbReference>
<dbReference type="EMBL" id="WJXW01000016">
    <property type="protein sequence ID" value="KAF9729680.1"/>
    <property type="molecule type" value="Genomic_DNA"/>
</dbReference>
<evidence type="ECO:0000259" key="5">
    <source>
        <dbReference type="Pfam" id="PF12848"/>
    </source>
</evidence>
<dbReference type="OrthoDB" id="2110130at2759"/>
<dbReference type="PANTHER" id="PTHR19211:SF135">
    <property type="entry name" value="ATPASE, PUTATIVE (AFU_ORTHOLOGUE AFUA_1G16440)-RELATED"/>
    <property type="match status" value="1"/>
</dbReference>
<evidence type="ECO:0000313" key="7">
    <source>
        <dbReference type="Proteomes" id="UP000756921"/>
    </source>
</evidence>
<feature type="compositionally biased region" description="Basic and acidic residues" evidence="4">
    <location>
        <begin position="103"/>
        <end position="113"/>
    </location>
</feature>
<keyword evidence="1" id="KW-0677">Repeat</keyword>
<name>A0A9P6G8C1_9PLEO</name>
<evidence type="ECO:0000256" key="4">
    <source>
        <dbReference type="SAM" id="MobiDB-lite"/>
    </source>
</evidence>
<protein>
    <submittedName>
        <fullName evidence="6">ABC transporter</fullName>
    </submittedName>
</protein>
<dbReference type="Pfam" id="PF12848">
    <property type="entry name" value="ABC_tran_Xtn"/>
    <property type="match status" value="1"/>
</dbReference>
<dbReference type="Gene3D" id="3.40.50.300">
    <property type="entry name" value="P-loop containing nucleotide triphosphate hydrolases"/>
    <property type="match status" value="1"/>
</dbReference>
<evidence type="ECO:0000256" key="2">
    <source>
        <dbReference type="ARBA" id="ARBA00022741"/>
    </source>
</evidence>
<comment type="caution">
    <text evidence="6">The sequence shown here is derived from an EMBL/GenBank/DDBJ whole genome shotgun (WGS) entry which is preliminary data.</text>
</comment>
<keyword evidence="2" id="KW-0547">Nucleotide-binding</keyword>
<evidence type="ECO:0000256" key="1">
    <source>
        <dbReference type="ARBA" id="ARBA00022737"/>
    </source>
</evidence>
<feature type="domain" description="ABC-transporter extension" evidence="5">
    <location>
        <begin position="38"/>
        <end position="115"/>
    </location>
</feature>
<reference evidence="6" key="1">
    <citation type="journal article" date="2020" name="Mol. Plant Microbe Interact.">
        <title>Genome Sequence of the Biocontrol Agent Coniothyrium minitans strain Conio (IMI 134523).</title>
        <authorList>
            <person name="Patel D."/>
            <person name="Shittu T.A."/>
            <person name="Baroncelli R."/>
            <person name="Muthumeenakshi S."/>
            <person name="Osborne T.H."/>
            <person name="Janganan T.K."/>
            <person name="Sreenivasaprasad S."/>
        </authorList>
    </citation>
    <scope>NUCLEOTIDE SEQUENCE</scope>
    <source>
        <strain evidence="6">Conio</strain>
    </source>
</reference>
<dbReference type="Proteomes" id="UP000756921">
    <property type="component" value="Unassembled WGS sequence"/>
</dbReference>
<sequence length="240" mass="27688">MIWLQDYIRNPKDATVLITTHAKDFGDAVAEELIGLLHGTLETFRGNLSLYERERYKKARYLTKMKDAQDKQKKHTKNSVADTMKSARDKGDDKKPKQAASRKKLDERMGIKSDSREDVSRSTAIWLAITSEIERRWRCRLLIHKSGWHWHRRRTADARHEVSMVLGEPGESVLCVPRLQERSYPNRHRVDLFILDEVTTDREGKVYGLFEGRLKKLEAAQKAGGGIEDGIEGYQQEPGQ</sequence>
<feature type="compositionally biased region" description="Basic and acidic residues" evidence="4">
    <location>
        <begin position="85"/>
        <end position="96"/>
    </location>
</feature>
<evidence type="ECO:0000256" key="3">
    <source>
        <dbReference type="ARBA" id="ARBA00022840"/>
    </source>
</evidence>
<dbReference type="InterPro" id="IPR032781">
    <property type="entry name" value="ABC_tran_Xtn"/>
</dbReference>
<organism evidence="6 7">
    <name type="scientific">Paraphaeosphaeria minitans</name>
    <dbReference type="NCBI Taxonomy" id="565426"/>
    <lineage>
        <taxon>Eukaryota</taxon>
        <taxon>Fungi</taxon>
        <taxon>Dikarya</taxon>
        <taxon>Ascomycota</taxon>
        <taxon>Pezizomycotina</taxon>
        <taxon>Dothideomycetes</taxon>
        <taxon>Pleosporomycetidae</taxon>
        <taxon>Pleosporales</taxon>
        <taxon>Massarineae</taxon>
        <taxon>Didymosphaeriaceae</taxon>
        <taxon>Paraphaeosphaeria</taxon>
    </lineage>
</organism>
<evidence type="ECO:0000313" key="6">
    <source>
        <dbReference type="EMBL" id="KAF9729680.1"/>
    </source>
</evidence>
<keyword evidence="7" id="KW-1185">Reference proteome</keyword>
<accession>A0A9P6G8C1</accession>
<keyword evidence="3" id="KW-0067">ATP-binding</keyword>